<evidence type="ECO:0000313" key="3">
    <source>
        <dbReference type="Proteomes" id="UP000019335"/>
    </source>
</evidence>
<dbReference type="AlphaFoldDB" id="W7U2P7"/>
<dbReference type="OrthoDB" id="10417160at2759"/>
<reference evidence="2 3" key="1">
    <citation type="journal article" date="2014" name="Mol. Plant">
        <title>Chromosome Scale Genome Assembly and Transcriptome Profiling of Nannochloropsis gaditana in Nitrogen Depletion.</title>
        <authorList>
            <person name="Corteggiani Carpinelli E."/>
            <person name="Telatin A."/>
            <person name="Vitulo N."/>
            <person name="Forcato C."/>
            <person name="D'Angelo M."/>
            <person name="Schiavon R."/>
            <person name="Vezzi A."/>
            <person name="Giacometti G.M."/>
            <person name="Morosinotto T."/>
            <person name="Valle G."/>
        </authorList>
    </citation>
    <scope>NUCLEOTIDE SEQUENCE [LARGE SCALE GENOMIC DNA]</scope>
    <source>
        <strain evidence="2 3">B-31</strain>
    </source>
</reference>
<protein>
    <submittedName>
        <fullName evidence="2">Uncharacterized protein</fullName>
    </submittedName>
</protein>
<dbReference type="Proteomes" id="UP000019335">
    <property type="component" value="Chromosome 7"/>
</dbReference>
<evidence type="ECO:0000313" key="2">
    <source>
        <dbReference type="EMBL" id="EWM26939.1"/>
    </source>
</evidence>
<evidence type="ECO:0000256" key="1">
    <source>
        <dbReference type="SAM" id="MobiDB-lite"/>
    </source>
</evidence>
<feature type="region of interest" description="Disordered" evidence="1">
    <location>
        <begin position="183"/>
        <end position="224"/>
    </location>
</feature>
<gene>
    <name evidence="2" type="ORF">Naga_101015g2</name>
</gene>
<accession>W7U2P7</accession>
<keyword evidence="3" id="KW-1185">Reference proteome</keyword>
<proteinExistence type="predicted"/>
<feature type="region of interest" description="Disordered" evidence="1">
    <location>
        <begin position="1"/>
        <end position="162"/>
    </location>
</feature>
<feature type="region of interest" description="Disordered" evidence="1">
    <location>
        <begin position="238"/>
        <end position="259"/>
    </location>
</feature>
<comment type="caution">
    <text evidence="2">The sequence shown here is derived from an EMBL/GenBank/DDBJ whole genome shotgun (WGS) entry which is preliminary data.</text>
</comment>
<dbReference type="EMBL" id="AZIL01000557">
    <property type="protein sequence ID" value="EWM26939.1"/>
    <property type="molecule type" value="Genomic_DNA"/>
</dbReference>
<feature type="compositionally biased region" description="Pro residues" evidence="1">
    <location>
        <begin position="244"/>
        <end position="259"/>
    </location>
</feature>
<feature type="compositionally biased region" description="Gly residues" evidence="1">
    <location>
        <begin position="71"/>
        <end position="80"/>
    </location>
</feature>
<feature type="compositionally biased region" description="Low complexity" evidence="1">
    <location>
        <begin position="201"/>
        <end position="213"/>
    </location>
</feature>
<name>W7U2P7_9STRA</name>
<feature type="non-terminal residue" evidence="2">
    <location>
        <position position="291"/>
    </location>
</feature>
<feature type="compositionally biased region" description="Polar residues" evidence="1">
    <location>
        <begin position="1"/>
        <end position="14"/>
    </location>
</feature>
<sequence length="291" mass="30553">MSGPSGSRQPPQTLEETHIGGGKRRRGPMPEDPSGQLHMQEPGAQHVQQSQGLYRNATCPEYNWPRSSHDAGGGGGGGGKASDLTGRTVDGSHLGLLNMSGDHVLPHSMGREGRPNRSGGGEEYGWGSSTQESFPPPHPRHAGQATSLMPGRPSHDTVGSMLYPPSSFPASYPSALPSFASSERCPLGGLGSTHPHELPPHHSQQQQQPSLSPNTHSPFHLLNSDRPVHHSIHLAQQMTASPASLPPSLPPSLPASSPSPYPDMHGLCTSAVFASAGVPLTPATRTKLGRC</sequence>
<organism evidence="2 3">
    <name type="scientific">Nannochloropsis gaditana</name>
    <dbReference type="NCBI Taxonomy" id="72520"/>
    <lineage>
        <taxon>Eukaryota</taxon>
        <taxon>Sar</taxon>
        <taxon>Stramenopiles</taxon>
        <taxon>Ochrophyta</taxon>
        <taxon>Eustigmatophyceae</taxon>
        <taxon>Eustigmatales</taxon>
        <taxon>Monodopsidaceae</taxon>
        <taxon>Nannochloropsis</taxon>
    </lineage>
</organism>